<dbReference type="EMBL" id="CABITT030000001">
    <property type="protein sequence ID" value="VVA92012.1"/>
    <property type="molecule type" value="Genomic_DNA"/>
</dbReference>
<dbReference type="AlphaFoldDB" id="A0A565ASK9"/>
<dbReference type="InterPro" id="IPR013083">
    <property type="entry name" value="Znf_RING/FYVE/PHD"/>
</dbReference>
<keyword evidence="4" id="KW-0808">Transferase</keyword>
<dbReference type="InterPro" id="IPR011989">
    <property type="entry name" value="ARM-like"/>
</dbReference>
<dbReference type="Pfam" id="PF04564">
    <property type="entry name" value="U-box"/>
    <property type="match status" value="1"/>
</dbReference>
<dbReference type="Gene3D" id="3.30.40.10">
    <property type="entry name" value="Zinc/RING finger domain, C3HC4 (zinc finger)"/>
    <property type="match status" value="1"/>
</dbReference>
<dbReference type="Gene3D" id="1.25.10.10">
    <property type="entry name" value="Leucine-rich Repeat Variant"/>
    <property type="match status" value="3"/>
</dbReference>
<comment type="caution">
    <text evidence="9">The sequence shown here is derived from an EMBL/GenBank/DDBJ whole genome shotgun (WGS) entry which is preliminary data.</text>
</comment>
<dbReference type="PROSITE" id="PS51698">
    <property type="entry name" value="U_BOX"/>
    <property type="match status" value="1"/>
</dbReference>
<dbReference type="OrthoDB" id="10064100at2759"/>
<proteinExistence type="predicted"/>
<evidence type="ECO:0000256" key="5">
    <source>
        <dbReference type="ARBA" id="ARBA00022737"/>
    </source>
</evidence>
<evidence type="ECO:0000256" key="3">
    <source>
        <dbReference type="ARBA" id="ARBA00012483"/>
    </source>
</evidence>
<gene>
    <name evidence="9" type="ORF">ANE_LOCUS2457</name>
</gene>
<evidence type="ECO:0000256" key="4">
    <source>
        <dbReference type="ARBA" id="ARBA00022679"/>
    </source>
</evidence>
<comment type="catalytic activity">
    <reaction evidence="1">
        <text>S-ubiquitinyl-[E2 ubiquitin-conjugating enzyme]-L-cysteine + [acceptor protein]-L-lysine = [E2 ubiquitin-conjugating enzyme]-L-cysteine + N(6)-ubiquitinyl-[acceptor protein]-L-lysine.</text>
        <dbReference type="EC" id="2.3.2.27"/>
    </reaction>
</comment>
<dbReference type="UniPathway" id="UPA00143"/>
<keyword evidence="5" id="KW-0677">Repeat</keyword>
<dbReference type="PANTHER" id="PTHR45958:SF13">
    <property type="entry name" value="U-BOX DOMAIN-CONTAINING PROTEIN 44"/>
    <property type="match status" value="1"/>
</dbReference>
<dbReference type="EC" id="2.3.2.27" evidence="3"/>
<evidence type="ECO:0000256" key="1">
    <source>
        <dbReference type="ARBA" id="ARBA00000900"/>
    </source>
</evidence>
<dbReference type="Proteomes" id="UP000489600">
    <property type="component" value="Unassembled WGS sequence"/>
</dbReference>
<keyword evidence="10" id="KW-1185">Reference proteome</keyword>
<evidence type="ECO:0000256" key="7">
    <source>
        <dbReference type="PROSITE-ProRule" id="PRU00259"/>
    </source>
</evidence>
<protein>
    <recommendedName>
        <fullName evidence="3">RING-type E3 ubiquitin transferase</fullName>
        <ecNumber evidence="3">2.3.2.27</ecNumber>
    </recommendedName>
</protein>
<sequence>MAGSWDGSQSDDSSHFERGVDHIYEAFICPLTKEVMHDPVTLENGRTFEREAIEKWFKECRDSGKPLSCPITSQELSSADVSPSIALRNTIEEWRSRNDAAKLDIARQALFLGNAEEDILQALMHVRQICRNIRSSRHGMRNTQLIRMVVDMLKSTSHRVRYKALQTLQVVVEGDDESKAILAEGDTVRTLVKFLSQEPSKGGEAAVSLLLELSKSEALCEKIGSINGALILLVGLTSSNSVNVSIVEKADRTLENMERSEEIVRQMASYGRLQPLLSKLLEGSPETKLSMASFLGELPLNNDVKVLVAQTVGSALVDLMRSGDMPQREAALGALNKISSFEGSAKVLINIGILSPLIKDLFYVGPNQLPIRLKEVSATILANIVNIGYDFDKVSVGAAHQTLLSEDIVENLLYLISNTGPSIQCKLLEVLVGLTSCPKTVVNVVSAIKTSGAIISLVQFVEVRENDDLRLASIKLLHNLSPLLSEELATALRGTVGQLGSLVAIISEKTPITEEQAAAAGLLAELPERDLGLTQELFGVGAFEKIISKVIGIRQGEIKGIRQRFERTFLEGLVRILARITFAFNKETRAITFCCEYNVASLFIHLLQSNGQDNIQMVSAMALENLSLESKNLTRIPDLPPPNYCGSIFSCMSKPHVVTGLCKIHQGICSLRETFCLVEGQAVEKLVALLDHENVKVVEAALAALSSLLEDGLDVEKGVKIIDEAEGIRHILNVLIENRNERLRRRAVWVVERILRIEEIAREVAEEPNCSAALVDAFQNADYRTRQDAEKALRHIDKIPNFSGIFPNMA</sequence>
<dbReference type="InterPro" id="IPR003613">
    <property type="entry name" value="Ubox_domain"/>
</dbReference>
<dbReference type="GO" id="GO:0016567">
    <property type="term" value="P:protein ubiquitination"/>
    <property type="evidence" value="ECO:0007669"/>
    <property type="project" value="UniProtKB-UniPathway"/>
</dbReference>
<dbReference type="InterPro" id="IPR016024">
    <property type="entry name" value="ARM-type_fold"/>
</dbReference>
<dbReference type="PROSITE" id="PS50176">
    <property type="entry name" value="ARM_REPEAT"/>
    <property type="match status" value="1"/>
</dbReference>
<organism evidence="9 10">
    <name type="scientific">Arabis nemorensis</name>
    <dbReference type="NCBI Taxonomy" id="586526"/>
    <lineage>
        <taxon>Eukaryota</taxon>
        <taxon>Viridiplantae</taxon>
        <taxon>Streptophyta</taxon>
        <taxon>Embryophyta</taxon>
        <taxon>Tracheophyta</taxon>
        <taxon>Spermatophyta</taxon>
        <taxon>Magnoliopsida</taxon>
        <taxon>eudicotyledons</taxon>
        <taxon>Gunneridae</taxon>
        <taxon>Pentapetalae</taxon>
        <taxon>rosids</taxon>
        <taxon>malvids</taxon>
        <taxon>Brassicales</taxon>
        <taxon>Brassicaceae</taxon>
        <taxon>Arabideae</taxon>
        <taxon>Arabis</taxon>
    </lineage>
</organism>
<dbReference type="InterPro" id="IPR045210">
    <property type="entry name" value="RING-Ubox_PUB"/>
</dbReference>
<dbReference type="SMART" id="SM00504">
    <property type="entry name" value="Ubox"/>
    <property type="match status" value="1"/>
</dbReference>
<reference evidence="9" key="1">
    <citation type="submission" date="2019-07" db="EMBL/GenBank/DDBJ databases">
        <authorList>
            <person name="Dittberner H."/>
        </authorList>
    </citation>
    <scope>NUCLEOTIDE SEQUENCE [LARGE SCALE GENOMIC DNA]</scope>
</reference>
<dbReference type="InterPro" id="IPR052608">
    <property type="entry name" value="U-box_domain_protein"/>
</dbReference>
<keyword evidence="6" id="KW-0833">Ubl conjugation pathway</keyword>
<feature type="repeat" description="ARM" evidence="7">
    <location>
        <begin position="681"/>
        <end position="708"/>
    </location>
</feature>
<evidence type="ECO:0000313" key="9">
    <source>
        <dbReference type="EMBL" id="VVA92012.1"/>
    </source>
</evidence>
<dbReference type="GO" id="GO:0061630">
    <property type="term" value="F:ubiquitin protein ligase activity"/>
    <property type="evidence" value="ECO:0007669"/>
    <property type="project" value="UniProtKB-EC"/>
</dbReference>
<dbReference type="CDD" id="cd16664">
    <property type="entry name" value="RING-Ubox_PUB"/>
    <property type="match status" value="1"/>
</dbReference>
<dbReference type="PANTHER" id="PTHR45958">
    <property type="entry name" value="RING-TYPE E3 UBIQUITIN TRANSFERASE"/>
    <property type="match status" value="1"/>
</dbReference>
<evidence type="ECO:0000256" key="2">
    <source>
        <dbReference type="ARBA" id="ARBA00004906"/>
    </source>
</evidence>
<dbReference type="InterPro" id="IPR000225">
    <property type="entry name" value="Armadillo"/>
</dbReference>
<feature type="domain" description="U-box" evidence="8">
    <location>
        <begin position="22"/>
        <end position="101"/>
    </location>
</feature>
<dbReference type="FunFam" id="3.30.40.10:FF:001028">
    <property type="entry name" value="RING-type E3 ubiquitin transferase"/>
    <property type="match status" value="1"/>
</dbReference>
<accession>A0A565ASK9</accession>
<comment type="pathway">
    <text evidence="2">Protein modification; protein ubiquitination.</text>
</comment>
<dbReference type="SUPFAM" id="SSF48371">
    <property type="entry name" value="ARM repeat"/>
    <property type="match status" value="2"/>
</dbReference>
<name>A0A565ASK9_9BRAS</name>
<dbReference type="SMART" id="SM00185">
    <property type="entry name" value="ARM"/>
    <property type="match status" value="7"/>
</dbReference>
<dbReference type="SUPFAM" id="SSF57850">
    <property type="entry name" value="RING/U-box"/>
    <property type="match status" value="1"/>
</dbReference>
<evidence type="ECO:0000259" key="8">
    <source>
        <dbReference type="PROSITE" id="PS51698"/>
    </source>
</evidence>
<evidence type="ECO:0000256" key="6">
    <source>
        <dbReference type="ARBA" id="ARBA00022786"/>
    </source>
</evidence>
<evidence type="ECO:0000313" key="10">
    <source>
        <dbReference type="Proteomes" id="UP000489600"/>
    </source>
</evidence>